<gene>
    <name evidence="3" type="ORF">C8R41DRAFT_864021</name>
</gene>
<evidence type="ECO:0000256" key="1">
    <source>
        <dbReference type="SAM" id="Coils"/>
    </source>
</evidence>
<evidence type="ECO:0000313" key="4">
    <source>
        <dbReference type="Proteomes" id="UP001150217"/>
    </source>
</evidence>
<feature type="coiled-coil region" evidence="1">
    <location>
        <begin position="39"/>
        <end position="105"/>
    </location>
</feature>
<keyword evidence="1" id="KW-0175">Coiled coil</keyword>
<reference evidence="3" key="1">
    <citation type="submission" date="2022-08" db="EMBL/GenBank/DDBJ databases">
        <title>A Global Phylogenomic Analysis of the Shiitake Genus Lentinula.</title>
        <authorList>
            <consortium name="DOE Joint Genome Institute"/>
            <person name="Sierra-Patev S."/>
            <person name="Min B."/>
            <person name="Naranjo-Ortiz M."/>
            <person name="Looney B."/>
            <person name="Konkel Z."/>
            <person name="Slot J.C."/>
            <person name="Sakamoto Y."/>
            <person name="Steenwyk J.L."/>
            <person name="Rokas A."/>
            <person name="Carro J."/>
            <person name="Camarero S."/>
            <person name="Ferreira P."/>
            <person name="Molpeceres G."/>
            <person name="Ruiz-Duenas F.J."/>
            <person name="Serrano A."/>
            <person name="Henrissat B."/>
            <person name="Drula E."/>
            <person name="Hughes K.W."/>
            <person name="Mata J.L."/>
            <person name="Ishikawa N.K."/>
            <person name="Vargas-Isla R."/>
            <person name="Ushijima S."/>
            <person name="Smith C.A."/>
            <person name="Ahrendt S."/>
            <person name="Andreopoulos W."/>
            <person name="He G."/>
            <person name="Labutti K."/>
            <person name="Lipzen A."/>
            <person name="Ng V."/>
            <person name="Riley R."/>
            <person name="Sandor L."/>
            <person name="Barry K."/>
            <person name="Martinez A.T."/>
            <person name="Xiao Y."/>
            <person name="Gibbons J.G."/>
            <person name="Terashima K."/>
            <person name="Grigoriev I.V."/>
            <person name="Hibbett D.S."/>
        </authorList>
    </citation>
    <scope>NUCLEOTIDE SEQUENCE</scope>
    <source>
        <strain evidence="3">RHP3577 ss4</strain>
    </source>
</reference>
<keyword evidence="4" id="KW-1185">Reference proteome</keyword>
<sequence>MPKRSLPWSGNRENEYDKDYSPYTRVRLIMQNGRYEDELDLLRLKTAELQVQVTELDNEIDEIMNLDMEDVVSLKEDIRFYYNQYRQARLQVLELQEKLSETRVDGSPEKRPSSVVIPWRIEQADIEPQIRPDKKSSHLNTQEVASIASKDSGSSDHDAPTTVSILDLDNNGQPFNPPTSPNNDSNSSGHAQTPVTVTVNETGTTVNNDEIGTGQKLPYPSDAPSFGWFYDAFIYLNVDLGTHYSNLLSRWVEHERKNQWACPNDYREGFGKSRRPFLCNKWIRNRRYCRFQAEVDKDGCSTPEFTSEVWDWWVTLQPKRQSLGGTPPLLDESDAVLNSLDKYGKHAWPVLLACVKWWAIGLQHHLNNDKEEQKGKWVVLVKDMTKAFEGLQGILEKCFELSNLSDRDINWLSRQIIHESMQIRFTYEACLKEPISPSHLALFNRNPQKFGPTPDAIQLDMSNTCRRSEWNQAVIKLLAHKARFLTSDSSNSGIIVNWESMFAARVDRIISDARNLKLNADNKSKKARRATLLTKFQRRQRVVSIMIAQCRAIADEDGLVFWNYILRSLEILTHHGMSDEETGYDEDNGDEPFKYVFDLDYRHPAFSSLFHHVDNTPALYSDFFCPTGAKRLKRVSAQISVTRVPPHPIPSSFLREGYSS</sequence>
<feature type="compositionally biased region" description="Polar residues" evidence="2">
    <location>
        <begin position="138"/>
        <end position="152"/>
    </location>
</feature>
<dbReference type="Proteomes" id="UP001150217">
    <property type="component" value="Unassembled WGS sequence"/>
</dbReference>
<evidence type="ECO:0000313" key="3">
    <source>
        <dbReference type="EMBL" id="KAJ4499227.1"/>
    </source>
</evidence>
<dbReference type="EMBL" id="JANVFT010000011">
    <property type="protein sequence ID" value="KAJ4499227.1"/>
    <property type="molecule type" value="Genomic_DNA"/>
</dbReference>
<proteinExistence type="predicted"/>
<comment type="caution">
    <text evidence="3">The sequence shown here is derived from an EMBL/GenBank/DDBJ whole genome shotgun (WGS) entry which is preliminary data.</text>
</comment>
<organism evidence="3 4">
    <name type="scientific">Lentinula lateritia</name>
    <dbReference type="NCBI Taxonomy" id="40482"/>
    <lineage>
        <taxon>Eukaryota</taxon>
        <taxon>Fungi</taxon>
        <taxon>Dikarya</taxon>
        <taxon>Basidiomycota</taxon>
        <taxon>Agaricomycotina</taxon>
        <taxon>Agaricomycetes</taxon>
        <taxon>Agaricomycetidae</taxon>
        <taxon>Agaricales</taxon>
        <taxon>Marasmiineae</taxon>
        <taxon>Omphalotaceae</taxon>
        <taxon>Lentinula</taxon>
    </lineage>
</organism>
<protein>
    <submittedName>
        <fullName evidence="3">Uncharacterized protein</fullName>
    </submittedName>
</protein>
<feature type="region of interest" description="Disordered" evidence="2">
    <location>
        <begin position="126"/>
        <end position="193"/>
    </location>
</feature>
<feature type="compositionally biased region" description="Low complexity" evidence="2">
    <location>
        <begin position="181"/>
        <end position="193"/>
    </location>
</feature>
<name>A0ABQ8VUF7_9AGAR</name>
<evidence type="ECO:0000256" key="2">
    <source>
        <dbReference type="SAM" id="MobiDB-lite"/>
    </source>
</evidence>
<accession>A0ABQ8VUF7</accession>